<dbReference type="SUPFAM" id="SSF52343">
    <property type="entry name" value="Ferredoxin reductase-like, C-terminal NADP-linked domain"/>
    <property type="match status" value="1"/>
</dbReference>
<keyword evidence="1" id="KW-0732">Signal</keyword>
<dbReference type="Proteomes" id="UP000320762">
    <property type="component" value="Unassembled WGS sequence"/>
</dbReference>
<evidence type="ECO:0000313" key="3">
    <source>
        <dbReference type="Proteomes" id="UP000320762"/>
    </source>
</evidence>
<dbReference type="InterPro" id="IPR039261">
    <property type="entry name" value="FNR_nucleotide-bd"/>
</dbReference>
<reference evidence="2 3" key="1">
    <citation type="journal article" date="2019" name="New Phytol.">
        <title>Comparative genomics reveals unique wood-decay strategies and fruiting body development in the Schizophyllaceae.</title>
        <authorList>
            <person name="Almasi E."/>
            <person name="Sahu N."/>
            <person name="Krizsan K."/>
            <person name="Balint B."/>
            <person name="Kovacs G.M."/>
            <person name="Kiss B."/>
            <person name="Cseklye J."/>
            <person name="Drula E."/>
            <person name="Henrissat B."/>
            <person name="Nagy I."/>
            <person name="Chovatia M."/>
            <person name="Adam C."/>
            <person name="LaButti K."/>
            <person name="Lipzen A."/>
            <person name="Riley R."/>
            <person name="Grigoriev I.V."/>
            <person name="Nagy L.G."/>
        </authorList>
    </citation>
    <scope>NUCLEOTIDE SEQUENCE [LARGE SCALE GENOMIC DNA]</scope>
    <source>
        <strain evidence="2 3">NL-1724</strain>
    </source>
</reference>
<dbReference type="OrthoDB" id="436496at2759"/>
<dbReference type="Gene3D" id="3.40.50.80">
    <property type="entry name" value="Nucleotide-binding domain of ferredoxin-NADP reductase (FNR) module"/>
    <property type="match status" value="1"/>
</dbReference>
<evidence type="ECO:0000256" key="1">
    <source>
        <dbReference type="SAM" id="SignalP"/>
    </source>
</evidence>
<sequence length="136" mass="14892">MASLFTPFLVLLRALGSGCGKEKAWDIELMLYAGPDESDALLPRVADAAGETSDNIRLSVEVFSDAGARRRSTRTSAYPAARHRGAITVSSFRSMSDLLDREVYISGSDAFEVRMWDALRGAGVPPSRIKRDGFEY</sequence>
<name>A0A550CCE3_9AGAR</name>
<dbReference type="EMBL" id="VDMD01000012">
    <property type="protein sequence ID" value="TRM62458.1"/>
    <property type="molecule type" value="Genomic_DNA"/>
</dbReference>
<gene>
    <name evidence="2" type="ORF">BD626DRAFT_497448</name>
</gene>
<feature type="signal peptide" evidence="1">
    <location>
        <begin position="1"/>
        <end position="20"/>
    </location>
</feature>
<comment type="caution">
    <text evidence="2">The sequence shown here is derived from an EMBL/GenBank/DDBJ whole genome shotgun (WGS) entry which is preliminary data.</text>
</comment>
<keyword evidence="3" id="KW-1185">Reference proteome</keyword>
<feature type="chain" id="PRO_5022134198" evidence="1">
    <location>
        <begin position="21"/>
        <end position="136"/>
    </location>
</feature>
<proteinExistence type="predicted"/>
<organism evidence="2 3">
    <name type="scientific">Schizophyllum amplum</name>
    <dbReference type="NCBI Taxonomy" id="97359"/>
    <lineage>
        <taxon>Eukaryota</taxon>
        <taxon>Fungi</taxon>
        <taxon>Dikarya</taxon>
        <taxon>Basidiomycota</taxon>
        <taxon>Agaricomycotina</taxon>
        <taxon>Agaricomycetes</taxon>
        <taxon>Agaricomycetidae</taxon>
        <taxon>Agaricales</taxon>
        <taxon>Schizophyllaceae</taxon>
        <taxon>Schizophyllum</taxon>
    </lineage>
</organism>
<dbReference type="AlphaFoldDB" id="A0A550CCE3"/>
<evidence type="ECO:0000313" key="2">
    <source>
        <dbReference type="EMBL" id="TRM62458.1"/>
    </source>
</evidence>
<accession>A0A550CCE3</accession>
<protein>
    <submittedName>
        <fullName evidence="2">Uncharacterized protein</fullName>
    </submittedName>
</protein>